<organism evidence="3 4">
    <name type="scientific">Enterococcus aquimarinus</name>
    <dbReference type="NCBI Taxonomy" id="328396"/>
    <lineage>
        <taxon>Bacteria</taxon>
        <taxon>Bacillati</taxon>
        <taxon>Bacillota</taxon>
        <taxon>Bacilli</taxon>
        <taxon>Lactobacillales</taxon>
        <taxon>Enterococcaceae</taxon>
        <taxon>Enterococcus</taxon>
    </lineage>
</organism>
<evidence type="ECO:0000313" key="4">
    <source>
        <dbReference type="Proteomes" id="UP000813384"/>
    </source>
</evidence>
<protein>
    <submittedName>
        <fullName evidence="3">N-acetylmuramoyl-L-alanine amidase</fullName>
    </submittedName>
</protein>
<comment type="caution">
    <text evidence="3">The sequence shown here is derived from an EMBL/GenBank/DDBJ whole genome shotgun (WGS) entry which is preliminary data.</text>
</comment>
<dbReference type="AlphaFoldDB" id="A0A9E4DQX2"/>
<evidence type="ECO:0000313" key="3">
    <source>
        <dbReference type="EMBL" id="MCC9272938.1"/>
    </source>
</evidence>
<name>A0A9E4DQX2_9ENTE</name>
<keyword evidence="2" id="KW-0732">Signal</keyword>
<dbReference type="Proteomes" id="UP000813384">
    <property type="component" value="Unassembled WGS sequence"/>
</dbReference>
<feature type="chain" id="PRO_5038987267" evidence="2">
    <location>
        <begin position="27"/>
        <end position="702"/>
    </location>
</feature>
<evidence type="ECO:0000256" key="1">
    <source>
        <dbReference type="SAM" id="MobiDB-lite"/>
    </source>
</evidence>
<feature type="region of interest" description="Disordered" evidence="1">
    <location>
        <begin position="27"/>
        <end position="101"/>
    </location>
</feature>
<evidence type="ECO:0000256" key="2">
    <source>
        <dbReference type="SAM" id="SignalP"/>
    </source>
</evidence>
<reference evidence="3" key="1">
    <citation type="journal article" date="2021" name="PeerJ">
        <title>Extensive microbial diversity within the chicken gut microbiome revealed by metagenomics and culture.</title>
        <authorList>
            <person name="Gilroy R."/>
            <person name="Ravi A."/>
            <person name="Getino M."/>
            <person name="Pursley I."/>
            <person name="Horton D.L."/>
            <person name="Alikhan N.F."/>
            <person name="Baker D."/>
            <person name="Gharbi K."/>
            <person name="Hall N."/>
            <person name="Watson M."/>
            <person name="Adriaenssens E.M."/>
            <person name="Foster-Nyarko E."/>
            <person name="Jarju S."/>
            <person name="Secka A."/>
            <person name="Antonio M."/>
            <person name="Oren A."/>
            <person name="Chaudhuri R.R."/>
            <person name="La Ragione R."/>
            <person name="Hildebrand F."/>
            <person name="Pallen M.J."/>
        </authorList>
    </citation>
    <scope>NUCLEOTIDE SEQUENCE</scope>
    <source>
        <strain evidence="3">150</strain>
    </source>
</reference>
<reference evidence="3" key="2">
    <citation type="submission" date="2021-11" db="EMBL/GenBank/DDBJ databases">
        <authorList>
            <person name="Gilroy R."/>
        </authorList>
    </citation>
    <scope>NUCLEOTIDE SEQUENCE</scope>
    <source>
        <strain evidence="3">150</strain>
    </source>
</reference>
<feature type="compositionally biased region" description="Polar residues" evidence="1">
    <location>
        <begin position="28"/>
        <end position="53"/>
    </location>
</feature>
<gene>
    <name evidence="3" type="ORF">K8V42_01455</name>
</gene>
<dbReference type="EMBL" id="JAJJVO010000024">
    <property type="protein sequence ID" value="MCC9272938.1"/>
    <property type="molecule type" value="Genomic_DNA"/>
</dbReference>
<feature type="compositionally biased region" description="Acidic residues" evidence="1">
    <location>
        <begin position="57"/>
        <end position="69"/>
    </location>
</feature>
<accession>A0A9E4DQX2</accession>
<feature type="non-terminal residue" evidence="3">
    <location>
        <position position="702"/>
    </location>
</feature>
<feature type="signal peptide" evidence="2">
    <location>
        <begin position="1"/>
        <end position="26"/>
    </location>
</feature>
<proteinExistence type="predicted"/>
<feature type="compositionally biased region" description="Low complexity" evidence="1">
    <location>
        <begin position="70"/>
        <end position="94"/>
    </location>
</feature>
<sequence>MKQKIVNWLLIASLVSTSIPSVQVFADDSQTTEPPSTQETVTTESLSPWEFTSDTTTYEEPELTDEEEATTTQTSDSSSSETSSTQETPQNTETFPSKSDGLEDWSNPILFEKYITITEKESFVIYQSQELKEIVEQKEVKNQTFFAKEQFELANGKIYVSLYNQAQQLIGYIENDAENKSLVFTENLQGTAKDYNHYIMVVETTEENKAYKDFTFTESFSTDELLNRTYFVKEHYYHFDGKEYLVLTDKKGATVAIIEQSLTVISPDAEGIAQDFDAYLTLNKDYPLWSSFNFKVKSTTKPYEEKILLAKEIYYHFDGSQYLAIYNNQDSLIGYINTKGVDLYTGKLGAKKDFGKFVTISGTHPIWDNELKTSTPSTNYKNKTLEAKYVYANFDGTTYYALYNNQGKWIGNIAAQGVTVATGQQGIYQSYGKYVTIKGNYTIWRGFDWKKSVDATPYKNKTLQARGIYYHFNGTSYLSLYDNNGKWVGYSDAAGATVASGSQGIYQSYGKYVTIKGNYTIWRGFDWKKSVDATPYKNKTLQAKGIYYHFNGSSYLSLYDNNGKWVGYTNANGVKIGSGKQGSYQTYNKYVTIKSNAYAIWKNFGWSSKASGKFAGTTYLAKGIYYHFNGSKYLSLYDNNNKWIGYINENGIDYRPVHLFVMGHGDTDPGAVGNGTNERDFTRRELLPYLQKYANQLKNNRI</sequence>